<name>A0A8H6KLX9_9PEZI</name>
<feature type="signal peptide" evidence="2">
    <location>
        <begin position="1"/>
        <end position="24"/>
    </location>
</feature>
<evidence type="ECO:0000256" key="2">
    <source>
        <dbReference type="SAM" id="SignalP"/>
    </source>
</evidence>
<dbReference type="InterPro" id="IPR046623">
    <property type="entry name" value="DUF6536"/>
</dbReference>
<evidence type="ECO:0000259" key="3">
    <source>
        <dbReference type="Pfam" id="PF20163"/>
    </source>
</evidence>
<gene>
    <name evidence="4" type="ORF">CPLU01_05249</name>
</gene>
<protein>
    <recommendedName>
        <fullName evidence="3">DUF6536 domain-containing protein</fullName>
    </recommendedName>
</protein>
<accession>A0A8H6KLX9</accession>
<organism evidence="4 5">
    <name type="scientific">Colletotrichum plurivorum</name>
    <dbReference type="NCBI Taxonomy" id="2175906"/>
    <lineage>
        <taxon>Eukaryota</taxon>
        <taxon>Fungi</taxon>
        <taxon>Dikarya</taxon>
        <taxon>Ascomycota</taxon>
        <taxon>Pezizomycotina</taxon>
        <taxon>Sordariomycetes</taxon>
        <taxon>Hypocreomycetidae</taxon>
        <taxon>Glomerellales</taxon>
        <taxon>Glomerellaceae</taxon>
        <taxon>Colletotrichum</taxon>
        <taxon>Colletotrichum orchidearum species complex</taxon>
    </lineage>
</organism>
<feature type="domain" description="DUF6536" evidence="3">
    <location>
        <begin position="3"/>
        <end position="77"/>
    </location>
</feature>
<comment type="caution">
    <text evidence="4">The sequence shown here is derived from an EMBL/GenBank/DDBJ whole genome shotgun (WGS) entry which is preliminary data.</text>
</comment>
<evidence type="ECO:0000313" key="5">
    <source>
        <dbReference type="Proteomes" id="UP000654918"/>
    </source>
</evidence>
<feature type="transmembrane region" description="Helical" evidence="1">
    <location>
        <begin position="48"/>
        <end position="70"/>
    </location>
</feature>
<evidence type="ECO:0000256" key="1">
    <source>
        <dbReference type="SAM" id="Phobius"/>
    </source>
</evidence>
<keyword evidence="5" id="KW-1185">Reference proteome</keyword>
<evidence type="ECO:0000313" key="4">
    <source>
        <dbReference type="EMBL" id="KAF6833954.1"/>
    </source>
</evidence>
<dbReference type="Pfam" id="PF20163">
    <property type="entry name" value="DUF6536"/>
    <property type="match status" value="1"/>
</dbReference>
<feature type="chain" id="PRO_5034036358" description="DUF6536 domain-containing protein" evidence="2">
    <location>
        <begin position="25"/>
        <end position="84"/>
    </location>
</feature>
<proteinExistence type="predicted"/>
<dbReference type="AlphaFoldDB" id="A0A8H6KLX9"/>
<keyword evidence="1" id="KW-1133">Transmembrane helix</keyword>
<keyword evidence="1" id="KW-0812">Transmembrane</keyword>
<sequence>MVNVGFLLVSLLLLVGVLIAAVRATGGINQVWMFYTADCRDNSITTVNVGLHLLLNAISTVMLASSNFFMQVLNSPSDSSRDGL</sequence>
<dbReference type="EMBL" id="WIGO01000053">
    <property type="protein sequence ID" value="KAF6833954.1"/>
    <property type="molecule type" value="Genomic_DNA"/>
</dbReference>
<keyword evidence="2" id="KW-0732">Signal</keyword>
<dbReference type="Proteomes" id="UP000654918">
    <property type="component" value="Unassembled WGS sequence"/>
</dbReference>
<keyword evidence="1" id="KW-0472">Membrane</keyword>
<reference evidence="4" key="1">
    <citation type="journal article" date="2020" name="Phytopathology">
        <title>Genome Sequence Resources of Colletotrichum truncatum, C. plurivorum, C. musicola, and C. sojae: Four Species Pathogenic to Soybean (Glycine max).</title>
        <authorList>
            <person name="Rogerio F."/>
            <person name="Boufleur T.R."/>
            <person name="Ciampi-Guillardi M."/>
            <person name="Sukno S.A."/>
            <person name="Thon M.R."/>
            <person name="Massola Junior N.S."/>
            <person name="Baroncelli R."/>
        </authorList>
    </citation>
    <scope>NUCLEOTIDE SEQUENCE</scope>
    <source>
        <strain evidence="4">LFN00145</strain>
    </source>
</reference>